<organism evidence="2 3">
    <name type="scientific">Alkalispirochaeta americana</name>
    <dbReference type="NCBI Taxonomy" id="159291"/>
    <lineage>
        <taxon>Bacteria</taxon>
        <taxon>Pseudomonadati</taxon>
        <taxon>Spirochaetota</taxon>
        <taxon>Spirochaetia</taxon>
        <taxon>Spirochaetales</taxon>
        <taxon>Spirochaetaceae</taxon>
        <taxon>Alkalispirochaeta</taxon>
    </lineage>
</organism>
<evidence type="ECO:0000313" key="3">
    <source>
        <dbReference type="Proteomes" id="UP000186400"/>
    </source>
</evidence>
<dbReference type="AlphaFoldDB" id="A0A1N6P8S0"/>
<reference evidence="2 3" key="1">
    <citation type="submission" date="2017-01" db="EMBL/GenBank/DDBJ databases">
        <authorList>
            <person name="Mah S.A."/>
            <person name="Swanson W.J."/>
            <person name="Moy G.W."/>
            <person name="Vacquier V.D."/>
        </authorList>
    </citation>
    <scope>NUCLEOTIDE SEQUENCE [LARGE SCALE GENOMIC DNA]</scope>
    <source>
        <strain evidence="2 3">ASpG1</strain>
    </source>
</reference>
<feature type="region of interest" description="Disordered" evidence="1">
    <location>
        <begin position="203"/>
        <end position="227"/>
    </location>
</feature>
<accession>A0A1N6P8S0</accession>
<proteinExistence type="predicted"/>
<keyword evidence="3" id="KW-1185">Reference proteome</keyword>
<dbReference type="EMBL" id="FTMS01000002">
    <property type="protein sequence ID" value="SIQ00683.1"/>
    <property type="molecule type" value="Genomic_DNA"/>
</dbReference>
<dbReference type="STRING" id="159291.SAMN05920897_102183"/>
<dbReference type="Proteomes" id="UP000186400">
    <property type="component" value="Unassembled WGS sequence"/>
</dbReference>
<protein>
    <submittedName>
        <fullName evidence="2">Uncharacterized protein</fullName>
    </submittedName>
</protein>
<sequence>MLRKDLPREHQASVLALVINPAINQATEAPAADLPREGTIVFAGDPAVAVPAKCPMTVGVLVELRQVPAMAVAEAPVVILAMAVAEVPVATLVMVEAVRVGLPEVPAVPAARQGAPATVGVVLADPQEVPAARVVVRATAEVAPVDPQGDQAVREAVLAMAAEAVVPVGPEVLLVVPVARVEAPATVEAAPVGLEVPLAGPEVLPKQGGNRGRSSTRARKPVAADSIGTTGCPKKSCAITARNLL</sequence>
<gene>
    <name evidence="2" type="ORF">SAMN05920897_102183</name>
</gene>
<evidence type="ECO:0000256" key="1">
    <source>
        <dbReference type="SAM" id="MobiDB-lite"/>
    </source>
</evidence>
<name>A0A1N6P8S0_9SPIO</name>
<evidence type="ECO:0000313" key="2">
    <source>
        <dbReference type="EMBL" id="SIQ00683.1"/>
    </source>
</evidence>